<dbReference type="GO" id="GO:0005509">
    <property type="term" value="F:calcium ion binding"/>
    <property type="evidence" value="ECO:0007669"/>
    <property type="project" value="InterPro"/>
</dbReference>
<name>A0AAN0IT86_AMPQE</name>
<sequence>MDGTSDCIHLCNNTIGSYVCGCGIGYQLDSDGVTCIDINECDSNNTEECEDRLVRRSLPYLTNRRCSTEDINECSLFNGGCDHYCSNTIGSYDCSCKNGYTLSCNGHNCSDINECNDNNGGCNQTCTNTMGSYYCSCKIGYYNLTVTAENCSDINECEDNNGGCSQTCINTPGSFNCECYDGYDFINGSTTDCT</sequence>
<dbReference type="FunFam" id="2.10.25.10:FF:000240">
    <property type="entry name" value="Vitamin K-dependent protein S"/>
    <property type="match status" value="3"/>
</dbReference>
<dbReference type="PANTHER" id="PTHR47333:SF4">
    <property type="entry name" value="EGF-LIKE DOMAIN-CONTAINING PROTEIN"/>
    <property type="match status" value="1"/>
</dbReference>
<dbReference type="Proteomes" id="UP000007879">
    <property type="component" value="Unassembled WGS sequence"/>
</dbReference>
<dbReference type="PROSITE" id="PS50026">
    <property type="entry name" value="EGF_3"/>
    <property type="match status" value="2"/>
</dbReference>
<keyword evidence="6" id="KW-1015">Disulfide bond</keyword>
<dbReference type="KEGG" id="aqu:105316139"/>
<evidence type="ECO:0000256" key="3">
    <source>
        <dbReference type="ARBA" id="ARBA00022536"/>
    </source>
</evidence>
<dbReference type="PROSITE" id="PS00010">
    <property type="entry name" value="ASX_HYDROXYL"/>
    <property type="match status" value="3"/>
</dbReference>
<feature type="domain" description="EGF-like" evidence="9">
    <location>
        <begin position="153"/>
        <end position="189"/>
    </location>
</feature>
<dbReference type="InterPro" id="IPR049883">
    <property type="entry name" value="NOTCH1_EGF-like"/>
</dbReference>
<dbReference type="InterPro" id="IPR000742">
    <property type="entry name" value="EGF"/>
</dbReference>
<evidence type="ECO:0000256" key="1">
    <source>
        <dbReference type="ARBA" id="ARBA00004613"/>
    </source>
</evidence>
<dbReference type="InterPro" id="IPR018097">
    <property type="entry name" value="EGF_Ca-bd_CS"/>
</dbReference>
<organism evidence="10 11">
    <name type="scientific">Amphimedon queenslandica</name>
    <name type="common">Sponge</name>
    <dbReference type="NCBI Taxonomy" id="400682"/>
    <lineage>
        <taxon>Eukaryota</taxon>
        <taxon>Metazoa</taxon>
        <taxon>Porifera</taxon>
        <taxon>Demospongiae</taxon>
        <taxon>Heteroscleromorpha</taxon>
        <taxon>Haplosclerida</taxon>
        <taxon>Niphatidae</taxon>
        <taxon>Amphimedon</taxon>
    </lineage>
</organism>
<dbReference type="InterPro" id="IPR009030">
    <property type="entry name" value="Growth_fac_rcpt_cys_sf"/>
</dbReference>
<comment type="caution">
    <text evidence="8">Lacks conserved residue(s) required for the propagation of feature annotation.</text>
</comment>
<dbReference type="SUPFAM" id="SSF57184">
    <property type="entry name" value="Growth factor receptor domain"/>
    <property type="match status" value="1"/>
</dbReference>
<dbReference type="Pfam" id="PF14670">
    <property type="entry name" value="FXa_inhibition"/>
    <property type="match status" value="3"/>
</dbReference>
<dbReference type="EnsemblMetazoa" id="XM_011410949.2">
    <property type="protein sequence ID" value="XP_011409251.2"/>
    <property type="gene ID" value="LOC105316139"/>
</dbReference>
<dbReference type="PRINTS" id="PR00907">
    <property type="entry name" value="THRMBOMODULN"/>
</dbReference>
<feature type="domain" description="EGF-like" evidence="9">
    <location>
        <begin position="70"/>
        <end position="105"/>
    </location>
</feature>
<proteinExistence type="predicted"/>
<reference evidence="11" key="1">
    <citation type="journal article" date="2010" name="Nature">
        <title>The Amphimedon queenslandica genome and the evolution of animal complexity.</title>
        <authorList>
            <person name="Srivastava M."/>
            <person name="Simakov O."/>
            <person name="Chapman J."/>
            <person name="Fahey B."/>
            <person name="Gauthier M.E."/>
            <person name="Mitros T."/>
            <person name="Richards G.S."/>
            <person name="Conaco C."/>
            <person name="Dacre M."/>
            <person name="Hellsten U."/>
            <person name="Larroux C."/>
            <person name="Putnam N.H."/>
            <person name="Stanke M."/>
            <person name="Adamska M."/>
            <person name="Darling A."/>
            <person name="Degnan S.M."/>
            <person name="Oakley T.H."/>
            <person name="Plachetzki D.C."/>
            <person name="Zhai Y."/>
            <person name="Adamski M."/>
            <person name="Calcino A."/>
            <person name="Cummins S.F."/>
            <person name="Goodstein D.M."/>
            <person name="Harris C."/>
            <person name="Jackson D.J."/>
            <person name="Leys S.P."/>
            <person name="Shu S."/>
            <person name="Woodcroft B.J."/>
            <person name="Vervoort M."/>
            <person name="Kosik K.S."/>
            <person name="Manning G."/>
            <person name="Degnan B.M."/>
            <person name="Rokhsar D.S."/>
        </authorList>
    </citation>
    <scope>NUCLEOTIDE SEQUENCE [LARGE SCALE GENOMIC DNA]</scope>
</reference>
<evidence type="ECO:0000313" key="11">
    <source>
        <dbReference type="Proteomes" id="UP000007879"/>
    </source>
</evidence>
<keyword evidence="7" id="KW-0325">Glycoprotein</keyword>
<evidence type="ECO:0000256" key="8">
    <source>
        <dbReference type="PROSITE-ProRule" id="PRU00076"/>
    </source>
</evidence>
<keyword evidence="2" id="KW-0964">Secreted</keyword>
<evidence type="ECO:0000256" key="2">
    <source>
        <dbReference type="ARBA" id="ARBA00022525"/>
    </source>
</evidence>
<reference evidence="10" key="2">
    <citation type="submission" date="2024-06" db="UniProtKB">
        <authorList>
            <consortium name="EnsemblMetazoa"/>
        </authorList>
    </citation>
    <scope>IDENTIFICATION</scope>
</reference>
<dbReference type="GeneID" id="105316139"/>
<dbReference type="Pfam" id="PF07645">
    <property type="entry name" value="EGF_CA"/>
    <property type="match status" value="1"/>
</dbReference>
<dbReference type="RefSeq" id="XP_011409251.2">
    <property type="nucleotide sequence ID" value="XM_011410949.2"/>
</dbReference>
<dbReference type="InterPro" id="IPR052080">
    <property type="entry name" value="vWF_C/EGF_Fibrillin"/>
</dbReference>
<dbReference type="InterPro" id="IPR000152">
    <property type="entry name" value="EGF-type_Asp/Asn_hydroxyl_site"/>
</dbReference>
<evidence type="ECO:0000313" key="10">
    <source>
        <dbReference type="EnsemblMetazoa" id="XP_011409251.2"/>
    </source>
</evidence>
<dbReference type="SMART" id="SM00181">
    <property type="entry name" value="EGF"/>
    <property type="match status" value="4"/>
</dbReference>
<keyword evidence="11" id="KW-1185">Reference proteome</keyword>
<keyword evidence="5" id="KW-0677">Repeat</keyword>
<evidence type="ECO:0000256" key="5">
    <source>
        <dbReference type="ARBA" id="ARBA00022737"/>
    </source>
</evidence>
<dbReference type="PROSITE" id="PS01187">
    <property type="entry name" value="EGF_CA"/>
    <property type="match status" value="1"/>
</dbReference>
<evidence type="ECO:0000256" key="4">
    <source>
        <dbReference type="ARBA" id="ARBA00022729"/>
    </source>
</evidence>
<comment type="subcellular location">
    <subcellularLocation>
        <location evidence="1">Secreted</location>
    </subcellularLocation>
</comment>
<dbReference type="Gene3D" id="2.10.25.10">
    <property type="entry name" value="Laminin"/>
    <property type="match status" value="4"/>
</dbReference>
<dbReference type="PANTHER" id="PTHR47333">
    <property type="entry name" value="VON WILLEBRAND FACTOR C AND EGF DOMAIN-CONTAINING PROTEIN"/>
    <property type="match status" value="1"/>
</dbReference>
<evidence type="ECO:0000256" key="7">
    <source>
        <dbReference type="ARBA" id="ARBA00023180"/>
    </source>
</evidence>
<evidence type="ECO:0000259" key="9">
    <source>
        <dbReference type="PROSITE" id="PS50026"/>
    </source>
</evidence>
<evidence type="ECO:0000256" key="6">
    <source>
        <dbReference type="ARBA" id="ARBA00023157"/>
    </source>
</evidence>
<dbReference type="AlphaFoldDB" id="A0AAN0IT86"/>
<protein>
    <recommendedName>
        <fullName evidence="9">EGF-like domain-containing protein</fullName>
    </recommendedName>
</protein>
<dbReference type="SUPFAM" id="SSF57196">
    <property type="entry name" value="EGF/Laminin"/>
    <property type="match status" value="1"/>
</dbReference>
<dbReference type="InterPro" id="IPR001881">
    <property type="entry name" value="EGF-like_Ca-bd_dom"/>
</dbReference>
<keyword evidence="3 8" id="KW-0245">EGF-like domain</keyword>
<keyword evidence="4" id="KW-0732">Signal</keyword>
<dbReference type="SMART" id="SM00179">
    <property type="entry name" value="EGF_CA"/>
    <property type="match status" value="4"/>
</dbReference>
<accession>A0AAN0IT86</accession>
<dbReference type="GO" id="GO:0005576">
    <property type="term" value="C:extracellular region"/>
    <property type="evidence" value="ECO:0007669"/>
    <property type="project" value="UniProtKB-SubCell"/>
</dbReference>